<dbReference type="EMBL" id="MH834613">
    <property type="protein sequence ID" value="AYN57983.1"/>
    <property type="molecule type" value="Genomic_DNA"/>
</dbReference>
<name>A0A3G2KG70_9CAUD</name>
<accession>A0A3G2KG70</accession>
<keyword evidence="2" id="KW-1133">Transmembrane helix</keyword>
<dbReference type="RefSeq" id="YP_009841701.1">
    <property type="nucleotide sequence ID" value="NC_048734.1"/>
</dbReference>
<gene>
    <name evidence="3" type="primary">33</name>
    <name evidence="3" type="ORF">SEA_FOWLMOUTH_33</name>
</gene>
<evidence type="ECO:0000313" key="3">
    <source>
        <dbReference type="EMBL" id="AYN57983.1"/>
    </source>
</evidence>
<sequence>MNNWLQGIGIIVAAIVSLVGLFISIRNRKRDTKAVEAKTNLDETQQASIVKQLADSTEVMYLKRLESFKDDIRLMRAELDAARKDSESSRQEVALARDEARKAREEASLFEDFFFNHHSRWDRTLLMIARENGWEIPDPPSWLIFLRSKGMNDDD</sequence>
<evidence type="ECO:0000313" key="4">
    <source>
        <dbReference type="Proteomes" id="UP000278789"/>
    </source>
</evidence>
<organism evidence="3 4">
    <name type="scientific">Mycobacterium phage Fowlmouth</name>
    <dbReference type="NCBI Taxonomy" id="2419978"/>
    <lineage>
        <taxon>Viruses</taxon>
        <taxon>Duplodnaviria</taxon>
        <taxon>Heunggongvirae</taxon>
        <taxon>Uroviricota</taxon>
        <taxon>Caudoviricetes</taxon>
        <taxon>Fowlmouthvirus</taxon>
        <taxon>Fowlmouthvirus fowlmouth</taxon>
    </lineage>
</organism>
<dbReference type="Proteomes" id="UP000278789">
    <property type="component" value="Segment"/>
</dbReference>
<keyword evidence="1" id="KW-0175">Coiled coil</keyword>
<evidence type="ECO:0000256" key="2">
    <source>
        <dbReference type="SAM" id="Phobius"/>
    </source>
</evidence>
<proteinExistence type="predicted"/>
<feature type="coiled-coil region" evidence="1">
    <location>
        <begin position="65"/>
        <end position="106"/>
    </location>
</feature>
<evidence type="ECO:0000256" key="1">
    <source>
        <dbReference type="SAM" id="Coils"/>
    </source>
</evidence>
<dbReference type="KEGG" id="vg:55611893"/>
<protein>
    <submittedName>
        <fullName evidence="3">Uncharacterized protein</fullName>
    </submittedName>
</protein>
<dbReference type="GeneID" id="55611893"/>
<keyword evidence="2" id="KW-0472">Membrane</keyword>
<keyword evidence="4" id="KW-1185">Reference proteome</keyword>
<feature type="transmembrane region" description="Helical" evidence="2">
    <location>
        <begin position="6"/>
        <end position="25"/>
    </location>
</feature>
<keyword evidence="2" id="KW-0812">Transmembrane</keyword>
<reference evidence="3" key="1">
    <citation type="submission" date="2018-09" db="EMBL/GenBank/DDBJ databases">
        <authorList>
            <person name="Bryant B."/>
            <person name="Burch A."/>
            <person name="Dorissaint R."/>
            <person name="Douthitt C."/>
            <person name="Garofalo J."/>
            <person name="Kuiack J."/>
            <person name="Marcillon S."/>
            <person name="Moreno J."/>
            <person name="Norus J."/>
            <person name="Parks M."/>
            <person name="Peroza J."/>
            <person name="Wilse K."/>
            <person name="Wiersma-Koch H."/>
            <person name="D'Elia T."/>
            <person name="Garlena R.A."/>
            <person name="Russell D.A."/>
            <person name="Pope W.H."/>
            <person name="Jacobs-Sera D."/>
            <person name="Hatfull G.F."/>
        </authorList>
    </citation>
    <scope>NUCLEOTIDE SEQUENCE [LARGE SCALE GENOMIC DNA]</scope>
</reference>